<dbReference type="EMBL" id="AZFM01000014">
    <property type="protein sequence ID" value="KRL90192.1"/>
    <property type="molecule type" value="Genomic_DNA"/>
</dbReference>
<comment type="caution">
    <text evidence="1">The sequence shown here is derived from an EMBL/GenBank/DDBJ whole genome shotgun (WGS) entry which is preliminary data.</text>
</comment>
<organism evidence="1 2">
    <name type="scientific">Lactobacillus kalixensis DSM 16043</name>
    <dbReference type="NCBI Taxonomy" id="1423763"/>
    <lineage>
        <taxon>Bacteria</taxon>
        <taxon>Bacillati</taxon>
        <taxon>Bacillota</taxon>
        <taxon>Bacilli</taxon>
        <taxon>Lactobacillales</taxon>
        <taxon>Lactobacillaceae</taxon>
        <taxon>Lactobacillus</taxon>
    </lineage>
</organism>
<dbReference type="PATRIC" id="fig|1423763.3.peg.384"/>
<proteinExistence type="predicted"/>
<sequence length="84" mass="9904">MFPREAGIAIEQYGNGMRLDIDRFDKFIGEPLIRKHYERIHKDEKQQDNVTALLKAQVEQNKMMQEAVMIQLMSQRLLMLVALK</sequence>
<dbReference type="RefSeq" id="WP_057798611.1">
    <property type="nucleotide sequence ID" value="NZ_AZFM01000014.1"/>
</dbReference>
<dbReference type="AlphaFoldDB" id="A0A0R1UA43"/>
<protein>
    <submittedName>
        <fullName evidence="1">Uncharacterized protein</fullName>
    </submittedName>
</protein>
<keyword evidence="2" id="KW-1185">Reference proteome</keyword>
<reference evidence="1 2" key="1">
    <citation type="journal article" date="2015" name="Genome Announc.">
        <title>Expanding the biotechnology potential of lactobacilli through comparative genomics of 213 strains and associated genera.</title>
        <authorList>
            <person name="Sun Z."/>
            <person name="Harris H.M."/>
            <person name="McCann A."/>
            <person name="Guo C."/>
            <person name="Argimon S."/>
            <person name="Zhang W."/>
            <person name="Yang X."/>
            <person name="Jeffery I.B."/>
            <person name="Cooney J.C."/>
            <person name="Kagawa T.F."/>
            <person name="Liu W."/>
            <person name="Song Y."/>
            <person name="Salvetti E."/>
            <person name="Wrobel A."/>
            <person name="Rasinkangas P."/>
            <person name="Parkhill J."/>
            <person name="Rea M.C."/>
            <person name="O'Sullivan O."/>
            <person name="Ritari J."/>
            <person name="Douillard F.P."/>
            <person name="Paul Ross R."/>
            <person name="Yang R."/>
            <person name="Briner A.E."/>
            <person name="Felis G.E."/>
            <person name="de Vos W.M."/>
            <person name="Barrangou R."/>
            <person name="Klaenhammer T.R."/>
            <person name="Caufield P.W."/>
            <person name="Cui Y."/>
            <person name="Zhang H."/>
            <person name="O'Toole P.W."/>
        </authorList>
    </citation>
    <scope>NUCLEOTIDE SEQUENCE [LARGE SCALE GENOMIC DNA]</scope>
    <source>
        <strain evidence="1 2">DSM 16043</strain>
    </source>
</reference>
<evidence type="ECO:0000313" key="1">
    <source>
        <dbReference type="EMBL" id="KRL90192.1"/>
    </source>
</evidence>
<gene>
    <name evidence="1" type="ORF">FC46_GL000379</name>
</gene>
<dbReference type="STRING" id="1423763.FC46_GL000379"/>
<accession>A0A0R1UA43</accession>
<dbReference type="Proteomes" id="UP000051036">
    <property type="component" value="Unassembled WGS sequence"/>
</dbReference>
<evidence type="ECO:0000313" key="2">
    <source>
        <dbReference type="Proteomes" id="UP000051036"/>
    </source>
</evidence>
<name>A0A0R1UA43_9LACO</name>